<comment type="caution">
    <text evidence="1">The sequence shown here is derived from an EMBL/GenBank/DDBJ whole genome shotgun (WGS) entry which is preliminary data.</text>
</comment>
<reference evidence="1 2" key="1">
    <citation type="submission" date="2013-04" db="EMBL/GenBank/DDBJ databases">
        <title>Draft genome of the heavy metal tolerant bacterium Lysinibacillus sphaericus strain OT4b.31.</title>
        <authorList>
            <person name="Pena-Montenegro T.D."/>
            <person name="Dussan J."/>
        </authorList>
    </citation>
    <scope>NUCLEOTIDE SEQUENCE [LARGE SCALE GENOMIC DNA]</scope>
    <source>
        <strain evidence="1 2">OT4b.31</strain>
    </source>
</reference>
<protein>
    <submittedName>
        <fullName evidence="1">Uncharacterized protein</fullName>
    </submittedName>
</protein>
<sequence>MGKKRKGGKTFKKQYVGRGCIEIYEGASRKRLRSKESLVKIMQWNKMWIGTMKVMNPCATDCNMTYGTFRIFHAI</sequence>
<dbReference type="EMBL" id="AQPX01000025">
    <property type="protein sequence ID" value="EON71072.1"/>
    <property type="molecule type" value="Genomic_DNA"/>
</dbReference>
<dbReference type="AlphaFoldDB" id="R7ZAC1"/>
<evidence type="ECO:0000313" key="2">
    <source>
        <dbReference type="Proteomes" id="UP000013911"/>
    </source>
</evidence>
<accession>R7ZAC1</accession>
<name>R7ZAC1_LYSSH</name>
<proteinExistence type="predicted"/>
<gene>
    <name evidence="1" type="ORF">H131_18877</name>
</gene>
<organism evidence="1 2">
    <name type="scientific">Lysinibacillus sphaericus OT4b.31</name>
    <dbReference type="NCBI Taxonomy" id="1285586"/>
    <lineage>
        <taxon>Bacteria</taxon>
        <taxon>Bacillati</taxon>
        <taxon>Bacillota</taxon>
        <taxon>Bacilli</taxon>
        <taxon>Bacillales</taxon>
        <taxon>Bacillaceae</taxon>
        <taxon>Lysinibacillus</taxon>
    </lineage>
</organism>
<evidence type="ECO:0000313" key="1">
    <source>
        <dbReference type="EMBL" id="EON71072.1"/>
    </source>
</evidence>
<dbReference type="Proteomes" id="UP000013911">
    <property type="component" value="Unassembled WGS sequence"/>
</dbReference>
<dbReference type="HOGENOM" id="CLU_2666756_0_0_9"/>